<comment type="caution">
    <text evidence="8">The sequence shown here is derived from an EMBL/GenBank/DDBJ whole genome shotgun (WGS) entry which is preliminary data.</text>
</comment>
<dbReference type="PRINTS" id="PR01716">
    <property type="entry name" value="DEATHASSOCP3"/>
</dbReference>
<keyword evidence="4 8" id="KW-0689">Ribosomal protein</keyword>
<comment type="similarity">
    <text evidence="2">Belongs to the mitochondrion-specific ribosomal protein mS29 family.</text>
</comment>
<evidence type="ECO:0000256" key="5">
    <source>
        <dbReference type="ARBA" id="ARBA00023128"/>
    </source>
</evidence>
<dbReference type="InterPro" id="IPR027417">
    <property type="entry name" value="P-loop_NTPase"/>
</dbReference>
<dbReference type="PANTHER" id="PTHR12810">
    <property type="entry name" value="MITOCHONDRIAL 28S RIBOSOMAL PROTEIN S29"/>
    <property type="match status" value="1"/>
</dbReference>
<sequence length="433" mass="50185">MNQLNRFKLITSIRWLSMNDFKEKSSQLLSISSSFFSTSPKALSSSYFRTKECDPSKHQEIHNGLFYQIPKEASNRLFLFGGFDKDIQSTLNVFQEMCIMVRKPAIDVINLLNRTDFNQPPNFYVLCKIFGINGPIGSGKTFTLNHILHYGFHKQFILIYCPRPTDWIRFPQEQTMSTSNPKRIDTPLDAAIWLQYFKAQNFSLLEKLNLKSLNKYTWSLREHTNVGDSLMSIVEHGINRIKHACDCMAVLLKELKLNSELGHCRLLVCSEKANAFYEPSRLLLPDRSIATVDDITIARAFKKFFKKDWKNGACVVTVCKKLVVPYRILAISGIPKKERIRDRTLKLWGPFNVNHLSDYPKALLTDEGFQDFDPFLPIEVEKYSEKELQSCLDYYKEKNWLQRPVSKTKEAHEEIKFLSGMNPGQVYNICSEL</sequence>
<evidence type="ECO:0000256" key="6">
    <source>
        <dbReference type="ARBA" id="ARBA00023274"/>
    </source>
</evidence>
<dbReference type="VEuPathDB" id="VectorBase:SSCA006809"/>
<evidence type="ECO:0000313" key="9">
    <source>
        <dbReference type="Proteomes" id="UP000616769"/>
    </source>
</evidence>
<protein>
    <recommendedName>
        <fullName evidence="7">Small ribosomal subunit protein mS29</fullName>
    </recommendedName>
</protein>
<dbReference type="GO" id="GO:0006915">
    <property type="term" value="P:apoptotic process"/>
    <property type="evidence" value="ECO:0007669"/>
    <property type="project" value="InterPro"/>
</dbReference>
<dbReference type="Pfam" id="PF10236">
    <property type="entry name" value="DAP3"/>
    <property type="match status" value="1"/>
</dbReference>
<name>A0A132A9E1_SARSC</name>
<evidence type="ECO:0000256" key="7">
    <source>
        <dbReference type="ARBA" id="ARBA00035140"/>
    </source>
</evidence>
<dbReference type="Proteomes" id="UP000616769">
    <property type="component" value="Unassembled WGS sequence"/>
</dbReference>
<proteinExistence type="inferred from homology"/>
<dbReference type="GO" id="GO:0003735">
    <property type="term" value="F:structural constituent of ribosome"/>
    <property type="evidence" value="ECO:0007669"/>
    <property type="project" value="TreeGrafter"/>
</dbReference>
<evidence type="ECO:0000256" key="1">
    <source>
        <dbReference type="ARBA" id="ARBA00004173"/>
    </source>
</evidence>
<dbReference type="AlphaFoldDB" id="A0A132A9E1"/>
<dbReference type="InterPro" id="IPR019368">
    <property type="entry name" value="Ribosomal_mS29"/>
</dbReference>
<keyword evidence="3" id="KW-0809">Transit peptide</keyword>
<dbReference type="GO" id="GO:0005763">
    <property type="term" value="C:mitochondrial small ribosomal subunit"/>
    <property type="evidence" value="ECO:0007669"/>
    <property type="project" value="TreeGrafter"/>
</dbReference>
<reference evidence="8 9" key="1">
    <citation type="journal article" date="2015" name="Parasit. Vectors">
        <title>Draft genome of the scabies mite.</title>
        <authorList>
            <person name="Rider S.D.Jr."/>
            <person name="Morgan M.S."/>
            <person name="Arlian L.G."/>
        </authorList>
    </citation>
    <scope>NUCLEOTIDE SEQUENCE [LARGE SCALE GENOMIC DNA]</scope>
    <source>
        <strain evidence="8">Arlian Lab</strain>
    </source>
</reference>
<dbReference type="InterPro" id="IPR008092">
    <property type="entry name" value="Ribosomal_mS29_met"/>
</dbReference>
<evidence type="ECO:0000256" key="3">
    <source>
        <dbReference type="ARBA" id="ARBA00022946"/>
    </source>
</evidence>
<keyword evidence="5" id="KW-0496">Mitochondrion</keyword>
<dbReference type="EMBL" id="JXLN01011622">
    <property type="protein sequence ID" value="KPM07517.1"/>
    <property type="molecule type" value="Genomic_DNA"/>
</dbReference>
<evidence type="ECO:0000256" key="4">
    <source>
        <dbReference type="ARBA" id="ARBA00022980"/>
    </source>
</evidence>
<keyword evidence="6" id="KW-0687">Ribonucleoprotein</keyword>
<evidence type="ECO:0000256" key="2">
    <source>
        <dbReference type="ARBA" id="ARBA00009863"/>
    </source>
</evidence>
<evidence type="ECO:0000313" key="8">
    <source>
        <dbReference type="EMBL" id="KPM07517.1"/>
    </source>
</evidence>
<gene>
    <name evidence="8" type="ORF">QR98_0060130</name>
</gene>
<organism evidence="8 9">
    <name type="scientific">Sarcoptes scabiei</name>
    <name type="common">Itch mite</name>
    <name type="synonym">Acarus scabiei</name>
    <dbReference type="NCBI Taxonomy" id="52283"/>
    <lineage>
        <taxon>Eukaryota</taxon>
        <taxon>Metazoa</taxon>
        <taxon>Ecdysozoa</taxon>
        <taxon>Arthropoda</taxon>
        <taxon>Chelicerata</taxon>
        <taxon>Arachnida</taxon>
        <taxon>Acari</taxon>
        <taxon>Acariformes</taxon>
        <taxon>Sarcoptiformes</taxon>
        <taxon>Astigmata</taxon>
        <taxon>Psoroptidia</taxon>
        <taxon>Sarcoptoidea</taxon>
        <taxon>Sarcoptidae</taxon>
        <taxon>Sarcoptinae</taxon>
        <taxon>Sarcoptes</taxon>
    </lineage>
</organism>
<dbReference type="SUPFAM" id="SSF52540">
    <property type="entry name" value="P-loop containing nucleoside triphosphate hydrolases"/>
    <property type="match status" value="1"/>
</dbReference>
<dbReference type="OrthoDB" id="274828at2759"/>
<accession>A0A132A9E1</accession>
<dbReference type="PANTHER" id="PTHR12810:SF0">
    <property type="entry name" value="SMALL RIBOSOMAL SUBUNIT PROTEIN MS29"/>
    <property type="match status" value="1"/>
</dbReference>
<comment type="subcellular location">
    <subcellularLocation>
        <location evidence="1">Mitochondrion</location>
    </subcellularLocation>
</comment>